<dbReference type="OrthoDB" id="7949219at2"/>
<accession>A0A2T0T214</accession>
<dbReference type="GO" id="GO:0009231">
    <property type="term" value="P:riboflavin biosynthetic process"/>
    <property type="evidence" value="ECO:0007669"/>
    <property type="project" value="InterPro"/>
</dbReference>
<dbReference type="Pfam" id="PF01872">
    <property type="entry name" value="RibD_C"/>
    <property type="match status" value="1"/>
</dbReference>
<dbReference type="GO" id="GO:0008703">
    <property type="term" value="F:5-amino-6-(5-phosphoribosylamino)uracil reductase activity"/>
    <property type="evidence" value="ECO:0007669"/>
    <property type="project" value="InterPro"/>
</dbReference>
<gene>
    <name evidence="2" type="ORF">CLV43_107297</name>
</gene>
<sequence>MAKLIYSMITSLDGYAEAAEGGLGTGPAEDEEVHAFIGDVFRPVRTFLYGRRIYETMVFWETAHTEPDQPPQFVEYARDWQAAEKVVYSTTLESVSSARTRIERTFDPDVVRKLKAESDHDLSIDGPTIAAQAIAAGLVDEYHLFITTTVVGGGKRFFPDGVRLDLDLVEERAFDSGLVYARYRTR</sequence>
<dbReference type="PANTHER" id="PTHR38011:SF11">
    <property type="entry name" value="2,5-DIAMINO-6-RIBOSYLAMINO-4(3H)-PYRIMIDINONE 5'-PHOSPHATE REDUCTASE"/>
    <property type="match status" value="1"/>
</dbReference>
<evidence type="ECO:0000259" key="1">
    <source>
        <dbReference type="Pfam" id="PF01872"/>
    </source>
</evidence>
<organism evidence="2 3">
    <name type="scientific">Umezawaea tangerina</name>
    <dbReference type="NCBI Taxonomy" id="84725"/>
    <lineage>
        <taxon>Bacteria</taxon>
        <taxon>Bacillati</taxon>
        <taxon>Actinomycetota</taxon>
        <taxon>Actinomycetes</taxon>
        <taxon>Pseudonocardiales</taxon>
        <taxon>Pseudonocardiaceae</taxon>
        <taxon>Umezawaea</taxon>
    </lineage>
</organism>
<protein>
    <submittedName>
        <fullName evidence="2">Dihydrofolate reductase</fullName>
    </submittedName>
</protein>
<name>A0A2T0T214_9PSEU</name>
<dbReference type="EMBL" id="PVTF01000007">
    <property type="protein sequence ID" value="PRY39710.1"/>
    <property type="molecule type" value="Genomic_DNA"/>
</dbReference>
<dbReference type="SUPFAM" id="SSF53597">
    <property type="entry name" value="Dihydrofolate reductase-like"/>
    <property type="match status" value="1"/>
</dbReference>
<dbReference type="PANTHER" id="PTHR38011">
    <property type="entry name" value="DIHYDROFOLATE REDUCTASE FAMILY PROTEIN (AFU_ORTHOLOGUE AFUA_8G06820)"/>
    <property type="match status" value="1"/>
</dbReference>
<dbReference type="InterPro" id="IPR050765">
    <property type="entry name" value="Riboflavin_Biosynth_HTPR"/>
</dbReference>
<dbReference type="AlphaFoldDB" id="A0A2T0T214"/>
<feature type="domain" description="Bacterial bifunctional deaminase-reductase C-terminal" evidence="1">
    <location>
        <begin position="3"/>
        <end position="179"/>
    </location>
</feature>
<reference evidence="2 3" key="1">
    <citation type="submission" date="2018-03" db="EMBL/GenBank/DDBJ databases">
        <title>Genomic Encyclopedia of Archaeal and Bacterial Type Strains, Phase II (KMG-II): from individual species to whole genera.</title>
        <authorList>
            <person name="Goeker M."/>
        </authorList>
    </citation>
    <scope>NUCLEOTIDE SEQUENCE [LARGE SCALE GENOMIC DNA]</scope>
    <source>
        <strain evidence="2 3">DSM 44720</strain>
    </source>
</reference>
<dbReference type="RefSeq" id="WP_106189624.1">
    <property type="nucleotide sequence ID" value="NZ_PVTF01000007.1"/>
</dbReference>
<dbReference type="Gene3D" id="3.40.430.10">
    <property type="entry name" value="Dihydrofolate Reductase, subunit A"/>
    <property type="match status" value="1"/>
</dbReference>
<proteinExistence type="predicted"/>
<keyword evidence="3" id="KW-1185">Reference proteome</keyword>
<comment type="caution">
    <text evidence="2">The sequence shown here is derived from an EMBL/GenBank/DDBJ whole genome shotgun (WGS) entry which is preliminary data.</text>
</comment>
<evidence type="ECO:0000313" key="3">
    <source>
        <dbReference type="Proteomes" id="UP000239494"/>
    </source>
</evidence>
<dbReference type="InterPro" id="IPR024072">
    <property type="entry name" value="DHFR-like_dom_sf"/>
</dbReference>
<dbReference type="Proteomes" id="UP000239494">
    <property type="component" value="Unassembled WGS sequence"/>
</dbReference>
<dbReference type="InterPro" id="IPR002734">
    <property type="entry name" value="RibDG_C"/>
</dbReference>
<evidence type="ECO:0000313" key="2">
    <source>
        <dbReference type="EMBL" id="PRY39710.1"/>
    </source>
</evidence>